<comment type="caution">
    <text evidence="1">The sequence shown here is derived from an EMBL/GenBank/DDBJ whole genome shotgun (WGS) entry which is preliminary data.</text>
</comment>
<sequence length="38" mass="3934">RARMGGSPAIARDASARGTLKIRAGTARARHDVAHAHA</sequence>
<gene>
    <name evidence="1" type="ORF">S06H3_22882</name>
</gene>
<protein>
    <submittedName>
        <fullName evidence="1">Uncharacterized protein</fullName>
    </submittedName>
</protein>
<dbReference type="EMBL" id="BARV01012321">
    <property type="protein sequence ID" value="GAI03084.1"/>
    <property type="molecule type" value="Genomic_DNA"/>
</dbReference>
<dbReference type="AlphaFoldDB" id="X1M9Q7"/>
<reference evidence="1" key="1">
    <citation type="journal article" date="2014" name="Front. Microbiol.">
        <title>High frequency of phylogenetically diverse reductive dehalogenase-homologous genes in deep subseafloor sedimentary metagenomes.</title>
        <authorList>
            <person name="Kawai M."/>
            <person name="Futagami T."/>
            <person name="Toyoda A."/>
            <person name="Takaki Y."/>
            <person name="Nishi S."/>
            <person name="Hori S."/>
            <person name="Arai W."/>
            <person name="Tsubouchi T."/>
            <person name="Morono Y."/>
            <person name="Uchiyama I."/>
            <person name="Ito T."/>
            <person name="Fujiyama A."/>
            <person name="Inagaki F."/>
            <person name="Takami H."/>
        </authorList>
    </citation>
    <scope>NUCLEOTIDE SEQUENCE</scope>
    <source>
        <strain evidence="1">Expedition CK06-06</strain>
    </source>
</reference>
<name>X1M9Q7_9ZZZZ</name>
<organism evidence="1">
    <name type="scientific">marine sediment metagenome</name>
    <dbReference type="NCBI Taxonomy" id="412755"/>
    <lineage>
        <taxon>unclassified sequences</taxon>
        <taxon>metagenomes</taxon>
        <taxon>ecological metagenomes</taxon>
    </lineage>
</organism>
<proteinExistence type="predicted"/>
<evidence type="ECO:0000313" key="1">
    <source>
        <dbReference type="EMBL" id="GAI03084.1"/>
    </source>
</evidence>
<accession>X1M9Q7</accession>
<feature type="non-terminal residue" evidence="1">
    <location>
        <position position="1"/>
    </location>
</feature>